<organism evidence="4 5">
    <name type="scientific">Peribacillus simplex NBRC 15720 = DSM 1321</name>
    <dbReference type="NCBI Taxonomy" id="1349754"/>
    <lineage>
        <taxon>Bacteria</taxon>
        <taxon>Bacillati</taxon>
        <taxon>Bacillota</taxon>
        <taxon>Bacilli</taxon>
        <taxon>Bacillales</taxon>
        <taxon>Bacillaceae</taxon>
        <taxon>Peribacillus</taxon>
    </lineage>
</organism>
<evidence type="ECO:0000259" key="1">
    <source>
        <dbReference type="Pfam" id="PF03413"/>
    </source>
</evidence>
<dbReference type="InterPro" id="IPR025711">
    <property type="entry name" value="PepSY"/>
</dbReference>
<dbReference type="Pfam" id="PF20769">
    <property type="entry name" value="YPEB_N"/>
    <property type="match status" value="1"/>
</dbReference>
<evidence type="ECO:0000259" key="3">
    <source>
        <dbReference type="Pfam" id="PF20769"/>
    </source>
</evidence>
<proteinExistence type="predicted"/>
<evidence type="ECO:0000313" key="5">
    <source>
        <dbReference type="Proteomes" id="UP000214618"/>
    </source>
</evidence>
<feature type="domain" description="Sporulation protein YpeB PepSY1 and PepSY2" evidence="2">
    <location>
        <begin position="180"/>
        <end position="373"/>
    </location>
</feature>
<dbReference type="AlphaFoldDB" id="A0A223EMH1"/>
<dbReference type="InterPro" id="IPR048402">
    <property type="entry name" value="YpeB_N"/>
</dbReference>
<name>A0A223EMH1_9BACI</name>
<reference evidence="4 5" key="1">
    <citation type="submission" date="2016-10" db="EMBL/GenBank/DDBJ databases">
        <title>The whole genome sequencing and assembly of Bacillus simplex DSM 1321 strain.</title>
        <authorList>
            <person name="Park M.-K."/>
            <person name="Lee Y.-J."/>
            <person name="Yi H."/>
            <person name="Bahn Y.-S."/>
            <person name="Kim J.F."/>
            <person name="Lee D.-W."/>
        </authorList>
    </citation>
    <scope>NUCLEOTIDE SEQUENCE [LARGE SCALE GENOMIC DNA]</scope>
    <source>
        <strain evidence="4 5">DSM 1321</strain>
    </source>
</reference>
<gene>
    <name evidence="4" type="ORF">BS1321_22095</name>
</gene>
<dbReference type="GO" id="GO:0009847">
    <property type="term" value="P:spore germination"/>
    <property type="evidence" value="ECO:0007669"/>
    <property type="project" value="InterPro"/>
</dbReference>
<dbReference type="NCBIfam" id="TIGR02889">
    <property type="entry name" value="spore_YpeB"/>
    <property type="match status" value="1"/>
</dbReference>
<dbReference type="InterPro" id="IPR014239">
    <property type="entry name" value="YpeB_PepSY1-2"/>
</dbReference>
<dbReference type="EMBL" id="CP017704">
    <property type="protein sequence ID" value="ASS96371.1"/>
    <property type="molecule type" value="Genomic_DNA"/>
</dbReference>
<dbReference type="RefSeq" id="WP_063233196.1">
    <property type="nucleotide sequence ID" value="NZ_BCVO01000008.1"/>
</dbReference>
<evidence type="ECO:0000313" key="4">
    <source>
        <dbReference type="EMBL" id="ASS96371.1"/>
    </source>
</evidence>
<dbReference type="Pfam" id="PF03413">
    <property type="entry name" value="PepSY"/>
    <property type="match status" value="1"/>
</dbReference>
<dbReference type="Proteomes" id="UP000214618">
    <property type="component" value="Chromosome"/>
</dbReference>
<sequence>MIRNIVIALLVVVVAGTAFWGYQEHKEKNAVLINAENTYQRAFHDLSYQVDLLHDKVGSTLAMNSRYSLSPALTDVWRITSEAQSDVGQLPLTLLPFNKTEEFLAKIADFSYKTAVRDLEKEPLNDKEYATLQSLYTQAADIQGELRKVQYLVLKNNLRWMDVEMALASGKENSDNTIIDGLKTVEKKVSGYGETNEMNPTFTSAQQRDENFKNLQGETITKEEAIATAKNYAHSKSENLQVNVEENGKGSDYGFYSVSILDKGSDTELNMDLTKKGGYPIWYINNRDVNKTNIDLNQAYTKAEDFLKEHDFSSLELFESAQYDNIALLNFVTSENGVKIYPDSVKVKIALDDGSVIGFSADEYLKSHKTREIGNPNISEKEAKDKINSNVKIMEEGKALITNDIGEEVLCYEFLGTIKDDTYRIFINADTGQEEKVDKLKNSEPVYENLI</sequence>
<evidence type="ECO:0000259" key="2">
    <source>
        <dbReference type="Pfam" id="PF14620"/>
    </source>
</evidence>
<dbReference type="OrthoDB" id="2372097at2"/>
<feature type="domain" description="Sporulation protein YpeB N-terminal" evidence="3">
    <location>
        <begin position="27"/>
        <end position="162"/>
    </location>
</feature>
<dbReference type="GeneID" id="56475473"/>
<accession>A0A223EMH1</accession>
<dbReference type="Pfam" id="PF14620">
    <property type="entry name" value="YPEB_PepSY1-2"/>
    <property type="match status" value="1"/>
</dbReference>
<feature type="domain" description="PepSY" evidence="1">
    <location>
        <begin position="378"/>
        <end position="437"/>
    </location>
</feature>
<protein>
    <submittedName>
        <fullName evidence="4">Germination protein YpeB</fullName>
    </submittedName>
</protein>